<dbReference type="Gene3D" id="1.50.10.10">
    <property type="match status" value="1"/>
</dbReference>
<evidence type="ECO:0000313" key="8">
    <source>
        <dbReference type="Proteomes" id="UP000198828"/>
    </source>
</evidence>
<sequence>MMNEDNHILYRSVRKGNTKYFFLNRLDRCFKEIEKAYLEFNRDVSEGNSLPKGTDWLLDNFYLIELNYKELKKNIKSERKILLNIIDSGKYKGYPRIYILALELISKGAGSITEENLIEFINDFQRGDILSLDEIHQFSRYIVLGLMEWIGNISLNLIKIRHSWKMVDSWDLSEDEKIERIIENLPSMEFREIERLAKRIREEKEDFQLILNRMNKKLDYVGRSVEKILENEYINQSKYRVSLSYCITSLRKLSSLNWEKIFNSISMVEKVLMEDPLKVYENMDSTSKAYYRHEIQKLAERFNVQEISLSKRVLEFAKEEWKSGITDKRAHIGYYLLDRGREKLFDFFGEDVKKANMYLNPIRYILPIAFISLILAFLFARYGYIVGNIFWAILIFIVTFIPAMTLSIHLINHYYSKKVKSKILPKIDYKDGIPEDLATFVVVPSLIPDEYRLEELVNNLETFYLSNRLSNLYFAILGDFKDDDSKMAIEDEKIIHKGLEAIKRLNEKYAYKEDIFYFLHRERVYSETQDKWIGWERKRGALVEFNNLLLGDKDTSFNTISGDISKLQGKIKYVITLDSDTILPIDGARKLIGTISHPLNKGFVDKEKNVVTEGYGIIQPRILVNIEYSNKSLFTRIFAGAGGIDPYSKASWDIYQDLFGEAIFTGKGIYDVEVFRNCINHVIPENSILSHDLLEGSLIRVGLAKDIELIDGYPEKYSSYIMRQHRWVRGDWQLIRWLSGTFGERISLLSKWKILDNMRRSLLSVSLLLIILLGLTFFPGNIYIWLGLSILVLHLPLITMTIEVLFHRRFKIGKIKLNGNIIYGYKSHLYQGALNFLFLPHECIMMIDAITRTLYRVFISKKNLLEWTTAFDMERKSANDLIGYFKLMRANIIISLALLLLTLIFNPSNMMISLIISILWSFGPVLAYESSREEIETIERNEEDFKLLKEIGERTWKFYETFTDDKNNYLPPDNFQEYPYNGVANRTSPTNIGFYLLSILSSRDLGFITTNKMVELIGLTLNTIEKMEKWEGHLYNWYDTETLEPLMPIFVSTVDSGNFISYLIVLKEGLKEYMEGYEEKGKILDLIHRIESLIDSTKFAPLYDEVKDLFYIGYNVKEDKVLNSHYDLLASESRITSYIAISRGEVPLKHWERLGRPIIVDKKYMCLASWSGTMFEYLMPSLVLKNYKNTLLDETYRTSISIQIDYGDKNNIPWGISESGYFAFDNLFNYQYKAFGVPTLGFQRGLKDELVVSPYSTFLALNFMRKEAIANIKRLKDEGLYGEYGFYEAVDYSINRLPSHLDKGLVKSYMSHHQGMIFAAINNYINNGILINRFHRDPHMKCGEILMQEKIPLNPLITKESDRIEEIPIKRKREEKWERRIYGKEFLKDIKCHLLASNDYTLMINNRGEGFSKNGDIFINRWRRDFLSIPYGQFIYIRDLKDNYLWSAAYAPTYKEPDYYSVEFSPYKASFRRKDREIETEMDVFLLPEEAGEVRRIRLYNNREEEALLEVISYFEIVGERLEADLAHPAFNNLFVETEILEEEKCILAHRRNRDKGEDRWILHGVRTFIKGEDRFYYETNRGNFIGRGGFLKVPMGIIKGLTNSSGIVLDPIMSIGKKIKLEPKEKIEIFFISALTNSKDEAIDILRKFNNKTSFKIALDLFKTKSQAEMGYLSLNKLNSRLYEELLPCLFYLNENIKQPYMLILKQNIKGKEGLWAYGISGDNPIVLVKIKSMEGISTLVQLLDAHEYWSYKGLKVDLVILNEEESMYFQPIFENIQEIVNERRGNILNVSGGIFIRNKSNMPEEDIALLHHWARIVIKAEEGVKIKSIKNELPPMRRYDGKLMEFPVKYLDVDLDFYNGYGGFSKDGKEYTIKLSKDIYTPMPWVNVIANRDFGTIVTELGGGFTWSKNSRENKLTPWHNDSIIDIPGEIIYLVDQITGSIWNITSKPVRDDGDYLVTHGMGYTRFHHHSQGIDQELTIFVPINDNIKISLVRLKNNSKEDRKISLFYYIRPVLGVSDEETDRLLETDVEDSVFIVKNSANSEFKNSTLFISSSEKIHSYTGDRKEFIGSFPNYESPDGIQRVSLSNRVGFGYNTCAAIRIDINLLPNETKEFTFLMGVEEKLEKGLELINKYKDVQYAKKSLKEVEQFWNQILSTIQVNTPDKTMNYMINNWLMYQTIACRIWGRAGFYQVGGAFGARDQMQDTINAIYHMPEKTRKQIIRNCQHQYKEGDIQHWWHPIPDSEVHKGIRSKYSDDLLWLPFGVAKYIKVTGDESILKEEVPFIESPILEETEEERYEVPSISGDMGTVYEHCIRAIDRSLKFGERGLPLMGGGDWNDGMNKVGYKGKGESVWLGWFIIKVLKDFIPICNMMEDLDRARKYEIIIEQIKEAIERNCWDGGWYRRAYFDDGTPLGSKENSECTIDSISQSWAVISGTGDRQRSEMALKAVEDYLINEEEGLIALLTPPFEISDIEPGYIKSYVPGIRENGGQYTHAATWVIKAFALLGEGDKAYNLFKLINPINHSRTPIEVAKYKVEPYVVAADVYTNPQHLGRGGWTWYTGSSGWLYMVGLEDILGFSIERDKLFINPCIPKDWEGFTIEYRYKSTKYSIEVKNPDKVNRGVRRLLIDGVSIKDKWVKLIDDGLHHNIIVEMGNS</sequence>
<name>A0A1H3A4Q3_9FIRM</name>
<dbReference type="InterPro" id="IPR037018">
    <property type="entry name" value="GH65_N"/>
</dbReference>
<organism evidence="7 8">
    <name type="scientific">Tepidimicrobium xylanilyticum</name>
    <dbReference type="NCBI Taxonomy" id="1123352"/>
    <lineage>
        <taxon>Bacteria</taxon>
        <taxon>Bacillati</taxon>
        <taxon>Bacillota</taxon>
        <taxon>Tissierellia</taxon>
        <taxon>Tissierellales</taxon>
        <taxon>Tepidimicrobiaceae</taxon>
        <taxon>Tepidimicrobium</taxon>
    </lineage>
</organism>
<protein>
    <submittedName>
        <fullName evidence="7">Cyclic beta-1,2-glucan synthetase</fullName>
    </submittedName>
</protein>
<reference evidence="7 8" key="1">
    <citation type="submission" date="2016-10" db="EMBL/GenBank/DDBJ databases">
        <authorList>
            <person name="de Groot N.N."/>
        </authorList>
    </citation>
    <scope>NUCLEOTIDE SEQUENCE [LARGE SCALE GENOMIC DNA]</scope>
    <source>
        <strain evidence="7 8">DSM 23310</strain>
    </source>
</reference>
<dbReference type="InterPro" id="IPR037820">
    <property type="entry name" value="GH94N_NdvB"/>
</dbReference>
<feature type="transmembrane region" description="Helical" evidence="3">
    <location>
        <begin position="389"/>
        <end position="411"/>
    </location>
</feature>
<accession>A0A1H3A4Q3</accession>
<dbReference type="GO" id="GO:0016757">
    <property type="term" value="F:glycosyltransferase activity"/>
    <property type="evidence" value="ECO:0007669"/>
    <property type="project" value="UniProtKB-KW"/>
</dbReference>
<feature type="domain" description="Glycosyl hydrolase 94 supersandwich" evidence="4">
    <location>
        <begin position="1390"/>
        <end position="1652"/>
    </location>
</feature>
<dbReference type="CDD" id="cd11756">
    <property type="entry name" value="GH94N_ChvB_NdvB_1_like"/>
    <property type="match status" value="1"/>
</dbReference>
<dbReference type="SUPFAM" id="SSF74650">
    <property type="entry name" value="Galactose mutarotase-like"/>
    <property type="match status" value="2"/>
</dbReference>
<feature type="transmembrane region" description="Helical" evidence="3">
    <location>
        <begin position="761"/>
        <end position="778"/>
    </location>
</feature>
<dbReference type="InterPro" id="IPR008928">
    <property type="entry name" value="6-hairpin_glycosidase_sf"/>
</dbReference>
<feature type="domain" description="Glycoamylase-like" evidence="5">
    <location>
        <begin position="1125"/>
        <end position="1337"/>
    </location>
</feature>
<feature type="domain" description="Glycosyl hydrolase 94 catalytic" evidence="6">
    <location>
        <begin position="2152"/>
        <end position="2580"/>
    </location>
</feature>
<dbReference type="Gene3D" id="2.70.98.40">
    <property type="entry name" value="Glycoside hydrolase, family 65, N-terminal domain"/>
    <property type="match status" value="2"/>
</dbReference>
<dbReference type="PANTHER" id="PTHR37469">
    <property type="entry name" value="CELLOBIONIC ACID PHOSPHORYLASE-RELATED"/>
    <property type="match status" value="1"/>
</dbReference>
<dbReference type="InterPro" id="IPR012341">
    <property type="entry name" value="6hp_glycosidase-like_sf"/>
</dbReference>
<gene>
    <name evidence="7" type="ORF">SAMN05660923_01983</name>
</gene>
<dbReference type="InterPro" id="IPR010383">
    <property type="entry name" value="Glyco_hydrolase_94_b-supersand"/>
</dbReference>
<keyword evidence="3" id="KW-1133">Transmembrane helix</keyword>
<dbReference type="SUPFAM" id="SSF48208">
    <property type="entry name" value="Six-hairpin glycosidases"/>
    <property type="match status" value="1"/>
</dbReference>
<dbReference type="InterPro" id="IPR037824">
    <property type="entry name" value="GH94N_2_NdvB"/>
</dbReference>
<evidence type="ECO:0000259" key="5">
    <source>
        <dbReference type="Pfam" id="PF10091"/>
    </source>
</evidence>
<dbReference type="CDD" id="cd11753">
    <property type="entry name" value="GH94N_ChvB_NdvB_2_like"/>
    <property type="match status" value="1"/>
</dbReference>
<feature type="transmembrane region" description="Helical" evidence="3">
    <location>
        <begin position="784"/>
        <end position="806"/>
    </location>
</feature>
<keyword evidence="8" id="KW-1185">Reference proteome</keyword>
<keyword evidence="3" id="KW-0472">Membrane</keyword>
<evidence type="ECO:0000313" key="7">
    <source>
        <dbReference type="EMBL" id="SDX24575.1"/>
    </source>
</evidence>
<dbReference type="Proteomes" id="UP000198828">
    <property type="component" value="Unassembled WGS sequence"/>
</dbReference>
<dbReference type="Pfam" id="PF17167">
    <property type="entry name" value="Glyco_hydro_94"/>
    <property type="match status" value="1"/>
</dbReference>
<dbReference type="Gene3D" id="1.50.10.140">
    <property type="match status" value="1"/>
</dbReference>
<keyword evidence="2" id="KW-0808">Transferase</keyword>
<keyword evidence="3" id="KW-0812">Transmembrane</keyword>
<dbReference type="Gene3D" id="2.60.420.10">
    <property type="entry name" value="Maltose phosphorylase, domain 3"/>
    <property type="match status" value="1"/>
</dbReference>
<dbReference type="GO" id="GO:0030246">
    <property type="term" value="F:carbohydrate binding"/>
    <property type="evidence" value="ECO:0007669"/>
    <property type="project" value="InterPro"/>
</dbReference>
<dbReference type="EMBL" id="FNNG01000008">
    <property type="protein sequence ID" value="SDX24575.1"/>
    <property type="molecule type" value="Genomic_DNA"/>
</dbReference>
<evidence type="ECO:0000259" key="6">
    <source>
        <dbReference type="Pfam" id="PF17167"/>
    </source>
</evidence>
<dbReference type="InterPro" id="IPR033432">
    <property type="entry name" value="GH94_catalytic"/>
</dbReference>
<evidence type="ECO:0000259" key="4">
    <source>
        <dbReference type="Pfam" id="PF06165"/>
    </source>
</evidence>
<dbReference type="InterPro" id="IPR052047">
    <property type="entry name" value="GH94_Enzymes"/>
</dbReference>
<keyword evidence="1" id="KW-0328">Glycosyltransferase</keyword>
<evidence type="ECO:0000256" key="3">
    <source>
        <dbReference type="SAM" id="Phobius"/>
    </source>
</evidence>
<evidence type="ECO:0000256" key="1">
    <source>
        <dbReference type="ARBA" id="ARBA00022676"/>
    </source>
</evidence>
<dbReference type="SMART" id="SM01068">
    <property type="entry name" value="CBM_X"/>
    <property type="match status" value="2"/>
</dbReference>
<dbReference type="InterPro" id="IPR011013">
    <property type="entry name" value="Gal_mutarotase_sf_dom"/>
</dbReference>
<feature type="transmembrane region" description="Helical" evidence="3">
    <location>
        <begin position="364"/>
        <end position="383"/>
    </location>
</feature>
<dbReference type="Pfam" id="PF06165">
    <property type="entry name" value="GH94_b-supersand"/>
    <property type="match status" value="2"/>
</dbReference>
<dbReference type="GO" id="GO:0005975">
    <property type="term" value="P:carbohydrate metabolic process"/>
    <property type="evidence" value="ECO:0007669"/>
    <property type="project" value="InterPro"/>
</dbReference>
<dbReference type="PANTHER" id="PTHR37469:SF2">
    <property type="entry name" value="CELLOBIONIC ACID PHOSPHORYLASE"/>
    <property type="match status" value="1"/>
</dbReference>
<feature type="domain" description="Glycosyl hydrolase 94 supersandwich" evidence="4">
    <location>
        <begin position="1871"/>
        <end position="2138"/>
    </location>
</feature>
<proteinExistence type="predicted"/>
<dbReference type="InterPro" id="IPR019282">
    <property type="entry name" value="Glycoamylase-like_cons_dom"/>
</dbReference>
<evidence type="ECO:0000256" key="2">
    <source>
        <dbReference type="ARBA" id="ARBA00022679"/>
    </source>
</evidence>
<feature type="transmembrane region" description="Helical" evidence="3">
    <location>
        <begin position="892"/>
        <end position="922"/>
    </location>
</feature>
<dbReference type="Pfam" id="PF10091">
    <property type="entry name" value="Glycoamylase"/>
    <property type="match status" value="1"/>
</dbReference>